<keyword evidence="2" id="KW-1185">Reference proteome</keyword>
<dbReference type="AlphaFoldDB" id="A0A2H3CUT6"/>
<name>A0A2H3CUT6_ARMGA</name>
<dbReference type="PROSITE" id="PS51257">
    <property type="entry name" value="PROKAR_LIPOPROTEIN"/>
    <property type="match status" value="1"/>
</dbReference>
<evidence type="ECO:0000313" key="1">
    <source>
        <dbReference type="EMBL" id="PBK86801.1"/>
    </source>
</evidence>
<dbReference type="EMBL" id="KZ293682">
    <property type="protein sequence ID" value="PBK86801.1"/>
    <property type="molecule type" value="Genomic_DNA"/>
</dbReference>
<gene>
    <name evidence="1" type="ORF">ARMGADRAFT_1017152</name>
</gene>
<organism evidence="1 2">
    <name type="scientific">Armillaria gallica</name>
    <name type="common">Bulbous honey fungus</name>
    <name type="synonym">Armillaria bulbosa</name>
    <dbReference type="NCBI Taxonomy" id="47427"/>
    <lineage>
        <taxon>Eukaryota</taxon>
        <taxon>Fungi</taxon>
        <taxon>Dikarya</taxon>
        <taxon>Basidiomycota</taxon>
        <taxon>Agaricomycotina</taxon>
        <taxon>Agaricomycetes</taxon>
        <taxon>Agaricomycetidae</taxon>
        <taxon>Agaricales</taxon>
        <taxon>Marasmiineae</taxon>
        <taxon>Physalacriaceae</taxon>
        <taxon>Armillaria</taxon>
    </lineage>
</organism>
<accession>A0A2H3CUT6</accession>
<sequence length="60" mass="7234">MIFNLREYHQVENECNYSERVPNTQIYASLSCLIRMYKLQRLAPPMGNPDPRETDLWTMR</sequence>
<proteinExistence type="predicted"/>
<protein>
    <submittedName>
        <fullName evidence="1">Uncharacterized protein</fullName>
    </submittedName>
</protein>
<dbReference type="Proteomes" id="UP000217790">
    <property type="component" value="Unassembled WGS sequence"/>
</dbReference>
<reference evidence="2" key="1">
    <citation type="journal article" date="2017" name="Nat. Ecol. Evol.">
        <title>Genome expansion and lineage-specific genetic innovations in the forest pathogenic fungi Armillaria.</title>
        <authorList>
            <person name="Sipos G."/>
            <person name="Prasanna A.N."/>
            <person name="Walter M.C."/>
            <person name="O'Connor E."/>
            <person name="Balint B."/>
            <person name="Krizsan K."/>
            <person name="Kiss B."/>
            <person name="Hess J."/>
            <person name="Varga T."/>
            <person name="Slot J."/>
            <person name="Riley R."/>
            <person name="Boka B."/>
            <person name="Rigling D."/>
            <person name="Barry K."/>
            <person name="Lee J."/>
            <person name="Mihaltcheva S."/>
            <person name="LaButti K."/>
            <person name="Lipzen A."/>
            <person name="Waldron R."/>
            <person name="Moloney N.M."/>
            <person name="Sperisen C."/>
            <person name="Kredics L."/>
            <person name="Vagvoelgyi C."/>
            <person name="Patrignani A."/>
            <person name="Fitzpatrick D."/>
            <person name="Nagy I."/>
            <person name="Doyle S."/>
            <person name="Anderson J.B."/>
            <person name="Grigoriev I.V."/>
            <person name="Gueldener U."/>
            <person name="Muensterkoetter M."/>
            <person name="Nagy L.G."/>
        </authorList>
    </citation>
    <scope>NUCLEOTIDE SEQUENCE [LARGE SCALE GENOMIC DNA]</scope>
    <source>
        <strain evidence="2">Ar21-2</strain>
    </source>
</reference>
<dbReference type="InParanoid" id="A0A2H3CUT6"/>
<evidence type="ECO:0000313" key="2">
    <source>
        <dbReference type="Proteomes" id="UP000217790"/>
    </source>
</evidence>